<dbReference type="PANTHER" id="PTHR43820">
    <property type="entry name" value="HIGH-AFFINITY BRANCHED-CHAIN AMINO ACID TRANSPORT ATP-BINDING PROTEIN LIVF"/>
    <property type="match status" value="1"/>
</dbReference>
<organism evidence="8 9">
    <name type="scientific">Delftia lacustris</name>
    <dbReference type="NCBI Taxonomy" id="558537"/>
    <lineage>
        <taxon>Bacteria</taxon>
        <taxon>Pseudomonadati</taxon>
        <taxon>Pseudomonadota</taxon>
        <taxon>Betaproteobacteria</taxon>
        <taxon>Burkholderiales</taxon>
        <taxon>Comamonadaceae</taxon>
        <taxon>Delftia</taxon>
    </lineage>
</organism>
<dbReference type="InterPro" id="IPR003593">
    <property type="entry name" value="AAA+_ATPase"/>
</dbReference>
<dbReference type="InterPro" id="IPR052156">
    <property type="entry name" value="BCAA_Transport_ATP-bd_LivF"/>
</dbReference>
<dbReference type="AlphaFoldDB" id="A0A1H3KH51"/>
<dbReference type="InterPro" id="IPR017871">
    <property type="entry name" value="ABC_transporter-like_CS"/>
</dbReference>
<dbReference type="Proteomes" id="UP000183417">
    <property type="component" value="Unassembled WGS sequence"/>
</dbReference>
<evidence type="ECO:0000256" key="3">
    <source>
        <dbReference type="ARBA" id="ARBA00022475"/>
    </source>
</evidence>
<evidence type="ECO:0000259" key="7">
    <source>
        <dbReference type="PROSITE" id="PS50893"/>
    </source>
</evidence>
<dbReference type="GO" id="GO:0005524">
    <property type="term" value="F:ATP binding"/>
    <property type="evidence" value="ECO:0007669"/>
    <property type="project" value="UniProtKB-KW"/>
</dbReference>
<evidence type="ECO:0000256" key="6">
    <source>
        <dbReference type="ARBA" id="ARBA00022970"/>
    </source>
</evidence>
<name>A0A1H3KH51_9BURK</name>
<evidence type="ECO:0000256" key="1">
    <source>
        <dbReference type="ARBA" id="ARBA00005417"/>
    </source>
</evidence>
<keyword evidence="3" id="KW-1003">Cell membrane</keyword>
<reference evidence="8 9" key="1">
    <citation type="submission" date="2016-10" db="EMBL/GenBank/DDBJ databases">
        <authorList>
            <person name="de Groot N.N."/>
        </authorList>
    </citation>
    <scope>NUCLEOTIDE SEQUENCE [LARGE SCALE GENOMIC DNA]</scope>
    <source>
        <strain evidence="8 9">LMG 24775</strain>
    </source>
</reference>
<dbReference type="CDD" id="cd03224">
    <property type="entry name" value="ABC_TM1139_LivF_branched"/>
    <property type="match status" value="1"/>
</dbReference>
<proteinExistence type="inferred from homology"/>
<dbReference type="PANTHER" id="PTHR43820:SF4">
    <property type="entry name" value="HIGH-AFFINITY BRANCHED-CHAIN AMINO ACID TRANSPORT ATP-BINDING PROTEIN LIVF"/>
    <property type="match status" value="1"/>
</dbReference>
<dbReference type="SUPFAM" id="SSF52540">
    <property type="entry name" value="P-loop containing nucleoside triphosphate hydrolases"/>
    <property type="match status" value="1"/>
</dbReference>
<dbReference type="PROSITE" id="PS00211">
    <property type="entry name" value="ABC_TRANSPORTER_1"/>
    <property type="match status" value="1"/>
</dbReference>
<evidence type="ECO:0000313" key="9">
    <source>
        <dbReference type="Proteomes" id="UP000183417"/>
    </source>
</evidence>
<dbReference type="GeneID" id="94691218"/>
<comment type="similarity">
    <text evidence="1">Belongs to the ABC transporter superfamily.</text>
</comment>
<dbReference type="GO" id="GO:0015807">
    <property type="term" value="P:L-amino acid transport"/>
    <property type="evidence" value="ECO:0007669"/>
    <property type="project" value="TreeGrafter"/>
</dbReference>
<evidence type="ECO:0000256" key="5">
    <source>
        <dbReference type="ARBA" id="ARBA00022840"/>
    </source>
</evidence>
<keyword evidence="4" id="KW-0547">Nucleotide-binding</keyword>
<evidence type="ECO:0000313" key="8">
    <source>
        <dbReference type="EMBL" id="SDY51125.1"/>
    </source>
</evidence>
<keyword evidence="3" id="KW-0472">Membrane</keyword>
<dbReference type="PROSITE" id="PS50893">
    <property type="entry name" value="ABC_TRANSPORTER_2"/>
    <property type="match status" value="1"/>
</dbReference>
<evidence type="ECO:0000256" key="2">
    <source>
        <dbReference type="ARBA" id="ARBA00022448"/>
    </source>
</evidence>
<dbReference type="InterPro" id="IPR003439">
    <property type="entry name" value="ABC_transporter-like_ATP-bd"/>
</dbReference>
<protein>
    <submittedName>
        <fullName evidence="8">Amino acid/amide ABC transporter ATP-binding protein 2, HAAT family</fullName>
    </submittedName>
</protein>
<keyword evidence="6" id="KW-0029">Amino-acid transport</keyword>
<keyword evidence="2" id="KW-0813">Transport</keyword>
<accession>A0A1H3KH51</accession>
<sequence>MPALLEIRGLHAAYGSVRVLDGIDMDLAEGRVTALLGANGAGKTTTLRAICRHLVDTRGEVRLAGERIDRHSTERIARQGVGHVPDGRGTFAQLSAEENLRLGAQARPTSAARADVGGDMERMFGYFPRLRERRAQQAGTLSGGEQQMLAIARALMGRPRLLLLDEPSFGLAPLVVRDIFGILRRINAEQGMTILLVEQNARLALELAHSAYLLETGRIVLHGSSEAMRRNDAVRQAYLGE</sequence>
<dbReference type="Gene3D" id="3.40.50.300">
    <property type="entry name" value="P-loop containing nucleotide triphosphate hydrolases"/>
    <property type="match status" value="1"/>
</dbReference>
<keyword evidence="5 8" id="KW-0067">ATP-binding</keyword>
<dbReference type="GO" id="GO:0016887">
    <property type="term" value="F:ATP hydrolysis activity"/>
    <property type="evidence" value="ECO:0007669"/>
    <property type="project" value="InterPro"/>
</dbReference>
<dbReference type="GO" id="GO:0015658">
    <property type="term" value="F:branched-chain amino acid transmembrane transporter activity"/>
    <property type="evidence" value="ECO:0007669"/>
    <property type="project" value="TreeGrafter"/>
</dbReference>
<dbReference type="EMBL" id="FNPE01000005">
    <property type="protein sequence ID" value="SDY51125.1"/>
    <property type="molecule type" value="Genomic_DNA"/>
</dbReference>
<dbReference type="SMART" id="SM00382">
    <property type="entry name" value="AAA"/>
    <property type="match status" value="1"/>
</dbReference>
<gene>
    <name evidence="8" type="ORF">SAMN05421547_105165</name>
</gene>
<evidence type="ECO:0000256" key="4">
    <source>
        <dbReference type="ARBA" id="ARBA00022741"/>
    </source>
</evidence>
<feature type="domain" description="ABC transporter" evidence="7">
    <location>
        <begin position="5"/>
        <end position="241"/>
    </location>
</feature>
<dbReference type="InterPro" id="IPR027417">
    <property type="entry name" value="P-loop_NTPase"/>
</dbReference>
<dbReference type="RefSeq" id="WP_074921416.1">
    <property type="nucleotide sequence ID" value="NZ_CP141274.1"/>
</dbReference>
<dbReference type="Pfam" id="PF00005">
    <property type="entry name" value="ABC_tran"/>
    <property type="match status" value="1"/>
</dbReference>